<proteinExistence type="predicted"/>
<evidence type="ECO:0000259" key="3">
    <source>
        <dbReference type="PROSITE" id="PS50086"/>
    </source>
</evidence>
<evidence type="ECO:0000256" key="1">
    <source>
        <dbReference type="SAM" id="Coils"/>
    </source>
</evidence>
<feature type="compositionally biased region" description="Polar residues" evidence="2">
    <location>
        <begin position="100"/>
        <end position="111"/>
    </location>
</feature>
<dbReference type="FunFam" id="1.10.472.80:FF:000013">
    <property type="entry name" value="TBC1 domain family member 8B"/>
    <property type="match status" value="1"/>
</dbReference>
<dbReference type="AlphaFoldDB" id="A0A2N9EES4"/>
<feature type="region of interest" description="Disordered" evidence="2">
    <location>
        <begin position="155"/>
        <end position="222"/>
    </location>
</feature>
<keyword evidence="1" id="KW-0175">Coiled coil</keyword>
<dbReference type="SUPFAM" id="SSF47923">
    <property type="entry name" value="Ypt/Rab-GAP domain of gyp1p"/>
    <property type="match status" value="2"/>
</dbReference>
<feature type="region of interest" description="Disordered" evidence="2">
    <location>
        <begin position="768"/>
        <end position="856"/>
    </location>
</feature>
<feature type="compositionally biased region" description="Polar residues" evidence="2">
    <location>
        <begin position="783"/>
        <end position="794"/>
    </location>
</feature>
<gene>
    <name evidence="4" type="ORF">FSB_LOCUS1127</name>
</gene>
<dbReference type="InterPro" id="IPR050302">
    <property type="entry name" value="Rab_GAP_TBC_domain"/>
</dbReference>
<feature type="compositionally biased region" description="Basic and acidic residues" evidence="2">
    <location>
        <begin position="114"/>
        <end position="128"/>
    </location>
</feature>
<feature type="coiled-coil region" evidence="1">
    <location>
        <begin position="663"/>
        <end position="760"/>
    </location>
</feature>
<dbReference type="GO" id="GO:0031267">
    <property type="term" value="F:small GTPase binding"/>
    <property type="evidence" value="ECO:0007669"/>
    <property type="project" value="TreeGrafter"/>
</dbReference>
<dbReference type="EMBL" id="OIVN01000047">
    <property type="protein sequence ID" value="SPC73245.1"/>
    <property type="molecule type" value="Genomic_DNA"/>
</dbReference>
<reference evidence="4" key="1">
    <citation type="submission" date="2018-02" db="EMBL/GenBank/DDBJ databases">
        <authorList>
            <person name="Cohen D.B."/>
            <person name="Kent A.D."/>
        </authorList>
    </citation>
    <scope>NUCLEOTIDE SEQUENCE</scope>
</reference>
<dbReference type="InterPro" id="IPR000195">
    <property type="entry name" value="Rab-GAP-TBC_dom"/>
</dbReference>
<dbReference type="Gene3D" id="1.10.472.80">
    <property type="entry name" value="Ypt/Rab-GAP domain of gyp1p, domain 3"/>
    <property type="match status" value="1"/>
</dbReference>
<dbReference type="SMART" id="SM00164">
    <property type="entry name" value="TBC"/>
    <property type="match status" value="1"/>
</dbReference>
<name>A0A2N9EES4_FAGSY</name>
<dbReference type="InterPro" id="IPR035969">
    <property type="entry name" value="Rab-GAP_TBC_sf"/>
</dbReference>
<feature type="compositionally biased region" description="Polar residues" evidence="2">
    <location>
        <begin position="832"/>
        <end position="846"/>
    </location>
</feature>
<feature type="compositionally biased region" description="Basic and acidic residues" evidence="2">
    <location>
        <begin position="72"/>
        <end position="82"/>
    </location>
</feature>
<dbReference type="Gene3D" id="1.10.8.270">
    <property type="entry name" value="putative rabgap domain of human tbc1 domain family member 14 like domains"/>
    <property type="match status" value="1"/>
</dbReference>
<dbReference type="GO" id="GO:0005096">
    <property type="term" value="F:GTPase activator activity"/>
    <property type="evidence" value="ECO:0007669"/>
    <property type="project" value="TreeGrafter"/>
</dbReference>
<dbReference type="PROSITE" id="PS50086">
    <property type="entry name" value="TBC_RABGAP"/>
    <property type="match status" value="1"/>
</dbReference>
<feature type="region of interest" description="Disordered" evidence="2">
    <location>
        <begin position="58"/>
        <end position="128"/>
    </location>
</feature>
<dbReference type="PANTHER" id="PTHR47219">
    <property type="entry name" value="RAB GTPASE-ACTIVATING PROTEIN 1-LIKE"/>
    <property type="match status" value="1"/>
</dbReference>
<sequence length="856" mass="96249">MKTNQALNPSVITFDHKRDAYGFAVRPQHVQRYREYANIYKEEEEERSDRWKTFLERQAESAQQPVDGLTVEEDKKIVRAGDSEQEADASLEKVVEGDDLSSQELGSNDSAENGARKEEVPETKETKTHKVRIWTEIRPSLCAIEDMMSIRVKKKTNLSKDEQGAGTRKPLPSPIEEAKASKGASEEDSEDEFYDAERTDPIQDVPASDTVSGTAAGDVTPSESLFPWKEELEVLVRGGVPMALRGELWQAFVGVRARRVDKYYQDLLAPESNSGNNTEQNSVQSDNNGEGLTTDSVCAPEKWKGQIEKDLPRTFPGHPALDEDGRNALRRLLTAYARHNPSVGYCQAMNFFAGLLLLLMPEENAFWTLMGIIDDYFDGYYSEEMIESQVFLHSCLSGLSISTLLKGSMVDQLVFEELVRERFPKLVNHLDYLGVQVAWVTGPWFLSIFMNMLPWESVLRVWDVLLFEGNRVMLFRTALSLMELYAQFRVGPALVTTKDAGDAVTLLQSLAGSTFDSSQLVLTACMGYQNVNETRLQELRSKHRSAVIAAVEERSKGLRAWRDSKGLASKLYGFKHDPKSMILEANKTEQLADAQTNGILSRSESGSTNADEIVISLTGDVEIDSIKDLHEQVVWLKVELCKLLEEERSAVLRAEELETALMEMVKQDNRRQLSARVEQLEQEVTELRRVLADKQEQENAMLQVLMRVEQEQRVTEDARRFAEQDAAAQRYAAQVLQEKYEEATASLADMEKRVVMAESMLEATLQYQSGQVKAQPSPRSPHPDSSTVRSNQEPAQEFPARKIGLLARPFGLGWRERNKGKPTNVEEPIDGKSTNEGQSPSSQQKDANGVGVQEKE</sequence>
<evidence type="ECO:0000313" key="4">
    <source>
        <dbReference type="EMBL" id="SPC73245.1"/>
    </source>
</evidence>
<feature type="domain" description="Rab-GAP TBC" evidence="3">
    <location>
        <begin position="239"/>
        <end position="469"/>
    </location>
</feature>
<dbReference type="PANTHER" id="PTHR47219:SF20">
    <property type="entry name" value="TBC1 DOMAIN FAMILY MEMBER 2B"/>
    <property type="match status" value="1"/>
</dbReference>
<feature type="region of interest" description="Disordered" evidence="2">
    <location>
        <begin position="269"/>
        <end position="297"/>
    </location>
</feature>
<dbReference type="FunFam" id="1.10.8.270:FF:000018">
    <property type="entry name" value="Ypt/Rab-GAP domain of gyp1p superfamily protein"/>
    <property type="match status" value="1"/>
</dbReference>
<protein>
    <recommendedName>
        <fullName evidence="3">Rab-GAP TBC domain-containing protein</fullName>
    </recommendedName>
</protein>
<accession>A0A2N9EES4</accession>
<evidence type="ECO:0000256" key="2">
    <source>
        <dbReference type="SAM" id="MobiDB-lite"/>
    </source>
</evidence>
<feature type="compositionally biased region" description="Polar residues" evidence="2">
    <location>
        <begin position="271"/>
        <end position="296"/>
    </location>
</feature>
<organism evidence="4">
    <name type="scientific">Fagus sylvatica</name>
    <name type="common">Beechnut</name>
    <dbReference type="NCBI Taxonomy" id="28930"/>
    <lineage>
        <taxon>Eukaryota</taxon>
        <taxon>Viridiplantae</taxon>
        <taxon>Streptophyta</taxon>
        <taxon>Embryophyta</taxon>
        <taxon>Tracheophyta</taxon>
        <taxon>Spermatophyta</taxon>
        <taxon>Magnoliopsida</taxon>
        <taxon>eudicotyledons</taxon>
        <taxon>Gunneridae</taxon>
        <taxon>Pentapetalae</taxon>
        <taxon>rosids</taxon>
        <taxon>fabids</taxon>
        <taxon>Fagales</taxon>
        <taxon>Fagaceae</taxon>
        <taxon>Fagus</taxon>
    </lineage>
</organism>
<dbReference type="Pfam" id="PF00566">
    <property type="entry name" value="RabGAP-TBC"/>
    <property type="match status" value="1"/>
</dbReference>